<feature type="compositionally biased region" description="Acidic residues" evidence="1">
    <location>
        <begin position="473"/>
        <end position="489"/>
    </location>
</feature>
<feature type="compositionally biased region" description="Basic and acidic residues" evidence="1">
    <location>
        <begin position="293"/>
        <end position="343"/>
    </location>
</feature>
<proteinExistence type="predicted"/>
<evidence type="ECO:0000256" key="1">
    <source>
        <dbReference type="SAM" id="MobiDB-lite"/>
    </source>
</evidence>
<dbReference type="Proteomes" id="UP000626109">
    <property type="component" value="Unassembled WGS sequence"/>
</dbReference>
<feature type="region of interest" description="Disordered" evidence="1">
    <location>
        <begin position="284"/>
        <end position="535"/>
    </location>
</feature>
<gene>
    <name evidence="2" type="ORF">PGLA2088_LOCUS23501</name>
</gene>
<reference evidence="2" key="1">
    <citation type="submission" date="2021-02" db="EMBL/GenBank/DDBJ databases">
        <authorList>
            <person name="Dougan E. K."/>
            <person name="Rhodes N."/>
            <person name="Thang M."/>
            <person name="Chan C."/>
        </authorList>
    </citation>
    <scope>NUCLEOTIDE SEQUENCE</scope>
</reference>
<protein>
    <submittedName>
        <fullName evidence="2">Uncharacterized protein</fullName>
    </submittedName>
</protein>
<feature type="compositionally biased region" description="Basic and acidic residues" evidence="1">
    <location>
        <begin position="403"/>
        <end position="428"/>
    </location>
</feature>
<name>A0A813JK17_POLGL</name>
<feature type="compositionally biased region" description="Basic residues" evidence="1">
    <location>
        <begin position="495"/>
        <end position="504"/>
    </location>
</feature>
<accession>A0A813JK17</accession>
<sequence>MAGLDQLIKDNKLDDEAIKVLRDMEADDQRRVLSSGPLNVFTDAVEMFHFRVSESKERELEEAEKRGIPQMFDRTASDNEILQWCESNAKFLDEAAIQELTDMSAGDRWRVICDGPAREHMDAVHIIQSRAKRSVDLCNTVVEMIQAATRKNIEAEEALKNVKPLFKPELAETVQSFFNSYVPPGVPDSERRCGGYAAKAVETKKERPLVGAGKGIDGVVEILKNKYGCKKGERFRVIGEQGNPISGMWIMEGRKTIPKLHWKEGGWKWILESEEEKMRAYILRAPSPVPDPEPAKEEVEKEAEKEEEKEAAKEEVKEEERGDSESDEGRQEQKGGGKQPEDRKRRKGKESDAEDQDSVDQPRNRKGRNGKAKDAEDQDGDDQPRDRKRRRGKCDADDQGSDDQPRDGKGKRGKYNDNDDRDSVEPPRDRKRRRGPANHIDDQGSDERPRDRPRKQAREAPPRDRRRRNRDEEQSEEDEEDFSEDEEDSREGQKSRKPQGRLRGRRDERRIEPDSRERGEHRTSRVDGASSSRRR</sequence>
<organism evidence="2 3">
    <name type="scientific">Polarella glacialis</name>
    <name type="common">Dinoflagellate</name>
    <dbReference type="NCBI Taxonomy" id="89957"/>
    <lineage>
        <taxon>Eukaryota</taxon>
        <taxon>Sar</taxon>
        <taxon>Alveolata</taxon>
        <taxon>Dinophyceae</taxon>
        <taxon>Suessiales</taxon>
        <taxon>Suessiaceae</taxon>
        <taxon>Polarella</taxon>
    </lineage>
</organism>
<evidence type="ECO:0000313" key="2">
    <source>
        <dbReference type="EMBL" id="CAE8683535.1"/>
    </source>
</evidence>
<comment type="caution">
    <text evidence="2">The sequence shown here is derived from an EMBL/GenBank/DDBJ whole genome shotgun (WGS) entry which is preliminary data.</text>
</comment>
<feature type="compositionally biased region" description="Basic and acidic residues" evidence="1">
    <location>
        <begin position="439"/>
        <end position="463"/>
    </location>
</feature>
<evidence type="ECO:0000313" key="3">
    <source>
        <dbReference type="Proteomes" id="UP000626109"/>
    </source>
</evidence>
<dbReference type="EMBL" id="CAJNNW010026201">
    <property type="protein sequence ID" value="CAE8683535.1"/>
    <property type="molecule type" value="Genomic_DNA"/>
</dbReference>
<feature type="compositionally biased region" description="Basic and acidic residues" evidence="1">
    <location>
        <begin position="505"/>
        <end position="525"/>
    </location>
</feature>
<dbReference type="AlphaFoldDB" id="A0A813JK17"/>